<sequence>MPSSVLWNPQYLATLGWDDIEALMTRKSEPQPRVYVSQRGLLNLEKMPPDVFRQHFRFEKADFSVLKSALKIPDVVTSAQGVNVRGSEALCICLKRLAYPNRLCDLQDFFGRHSSVLSSLSNKMFDHIDNNFGHLLDDLSKHEWLSLSHLDELSQAFCVRVASMRNWRPWFKAATMLSTGTPHILFGHFS</sequence>
<reference evidence="1" key="1">
    <citation type="submission" date="2020-05" db="EMBL/GenBank/DDBJ databases">
        <title>Large-scale comparative analyses of tick genomes elucidate their genetic diversity and vector capacities.</title>
        <authorList>
            <person name="Jia N."/>
            <person name="Wang J."/>
            <person name="Shi W."/>
            <person name="Du L."/>
            <person name="Sun Y."/>
            <person name="Zhan W."/>
            <person name="Jiang J."/>
            <person name="Wang Q."/>
            <person name="Zhang B."/>
            <person name="Ji P."/>
            <person name="Sakyi L.B."/>
            <person name="Cui X."/>
            <person name="Yuan T."/>
            <person name="Jiang B."/>
            <person name="Yang W."/>
            <person name="Lam T.T.-Y."/>
            <person name="Chang Q."/>
            <person name="Ding S."/>
            <person name="Wang X."/>
            <person name="Zhu J."/>
            <person name="Ruan X."/>
            <person name="Zhao L."/>
            <person name="Wei J."/>
            <person name="Que T."/>
            <person name="Du C."/>
            <person name="Cheng J."/>
            <person name="Dai P."/>
            <person name="Han X."/>
            <person name="Huang E."/>
            <person name="Gao Y."/>
            <person name="Liu J."/>
            <person name="Shao H."/>
            <person name="Ye R."/>
            <person name="Li L."/>
            <person name="Wei W."/>
            <person name="Wang X."/>
            <person name="Wang C."/>
            <person name="Yang T."/>
            <person name="Huo Q."/>
            <person name="Li W."/>
            <person name="Guo W."/>
            <person name="Chen H."/>
            <person name="Zhou L."/>
            <person name="Ni X."/>
            <person name="Tian J."/>
            <person name="Zhou Y."/>
            <person name="Sheng Y."/>
            <person name="Liu T."/>
            <person name="Pan Y."/>
            <person name="Xia L."/>
            <person name="Li J."/>
            <person name="Zhao F."/>
            <person name="Cao W."/>
        </authorList>
    </citation>
    <scope>NUCLEOTIDE SEQUENCE</scope>
    <source>
        <strain evidence="1">Hyas-2018</strain>
    </source>
</reference>
<dbReference type="Proteomes" id="UP000821845">
    <property type="component" value="Chromosome 1"/>
</dbReference>
<comment type="caution">
    <text evidence="1">The sequence shown here is derived from an EMBL/GenBank/DDBJ whole genome shotgun (WGS) entry which is preliminary data.</text>
</comment>
<proteinExistence type="predicted"/>
<organism evidence="1 2">
    <name type="scientific">Hyalomma asiaticum</name>
    <name type="common">Tick</name>
    <dbReference type="NCBI Taxonomy" id="266040"/>
    <lineage>
        <taxon>Eukaryota</taxon>
        <taxon>Metazoa</taxon>
        <taxon>Ecdysozoa</taxon>
        <taxon>Arthropoda</taxon>
        <taxon>Chelicerata</taxon>
        <taxon>Arachnida</taxon>
        <taxon>Acari</taxon>
        <taxon>Parasitiformes</taxon>
        <taxon>Ixodida</taxon>
        <taxon>Ixodoidea</taxon>
        <taxon>Ixodidae</taxon>
        <taxon>Hyalomminae</taxon>
        <taxon>Hyalomma</taxon>
    </lineage>
</organism>
<dbReference type="EMBL" id="CM023481">
    <property type="protein sequence ID" value="KAH6948748.1"/>
    <property type="molecule type" value="Genomic_DNA"/>
</dbReference>
<accession>A0ACB7TNV9</accession>
<name>A0ACB7TNV9_HYAAI</name>
<evidence type="ECO:0000313" key="1">
    <source>
        <dbReference type="EMBL" id="KAH6948748.1"/>
    </source>
</evidence>
<gene>
    <name evidence="1" type="ORF">HPB50_026106</name>
</gene>
<protein>
    <submittedName>
        <fullName evidence="1">Uncharacterized protein</fullName>
    </submittedName>
</protein>
<evidence type="ECO:0000313" key="2">
    <source>
        <dbReference type="Proteomes" id="UP000821845"/>
    </source>
</evidence>
<keyword evidence="2" id="KW-1185">Reference proteome</keyword>